<dbReference type="Proteomes" id="UP000266934">
    <property type="component" value="Chromosome"/>
</dbReference>
<feature type="region of interest" description="Disordered" evidence="1">
    <location>
        <begin position="22"/>
        <end position="52"/>
    </location>
</feature>
<evidence type="ECO:0008006" key="5">
    <source>
        <dbReference type="Google" id="ProtNLM"/>
    </source>
</evidence>
<evidence type="ECO:0000313" key="3">
    <source>
        <dbReference type="EMBL" id="BBF94801.1"/>
    </source>
</evidence>
<proteinExistence type="predicted"/>
<dbReference type="EMBL" id="AP018907">
    <property type="protein sequence ID" value="BBF94801.1"/>
    <property type="molecule type" value="Genomic_DNA"/>
</dbReference>
<accession>A0A348G5G8</accession>
<evidence type="ECO:0000313" key="4">
    <source>
        <dbReference type="Proteomes" id="UP000266934"/>
    </source>
</evidence>
<evidence type="ECO:0000256" key="2">
    <source>
        <dbReference type="SAM" id="SignalP"/>
    </source>
</evidence>
<feature type="signal peptide" evidence="2">
    <location>
        <begin position="1"/>
        <end position="21"/>
    </location>
</feature>
<dbReference type="AlphaFoldDB" id="A0A348G5G8"/>
<protein>
    <recommendedName>
        <fullName evidence="5">Lipoprotein</fullName>
    </recommendedName>
</protein>
<gene>
    <name evidence="3" type="ORF">BLTE_34860</name>
</gene>
<keyword evidence="2" id="KW-0732">Signal</keyword>
<dbReference type="RefSeq" id="WP_160140658.1">
    <property type="nucleotide sequence ID" value="NZ_AP018907.1"/>
</dbReference>
<organism evidence="3 4">
    <name type="scientific">Blastochloris tepida</name>
    <dbReference type="NCBI Taxonomy" id="2233851"/>
    <lineage>
        <taxon>Bacteria</taxon>
        <taxon>Pseudomonadati</taxon>
        <taxon>Pseudomonadota</taxon>
        <taxon>Alphaproteobacteria</taxon>
        <taxon>Hyphomicrobiales</taxon>
        <taxon>Blastochloridaceae</taxon>
        <taxon>Blastochloris</taxon>
    </lineage>
</organism>
<reference evidence="3 4" key="1">
    <citation type="submission" date="2018-08" db="EMBL/GenBank/DDBJ databases">
        <title>Complete genome sequencing of Blastochloris tepida GI.</title>
        <authorList>
            <person name="Tsukatani Y."/>
            <person name="Mori H."/>
        </authorList>
    </citation>
    <scope>NUCLEOTIDE SEQUENCE [LARGE SCALE GENOMIC DNA]</scope>
    <source>
        <strain evidence="3 4">GI</strain>
    </source>
</reference>
<dbReference type="KEGG" id="blag:BLTE_34860"/>
<sequence length="52" mass="5033">MTKTLAIVAALVVAAPFAASACPGAKNTSASNGDYTPIKTAQAPGAPSAETK</sequence>
<evidence type="ECO:0000256" key="1">
    <source>
        <dbReference type="SAM" id="MobiDB-lite"/>
    </source>
</evidence>
<dbReference type="PROSITE" id="PS51257">
    <property type="entry name" value="PROKAR_LIPOPROTEIN"/>
    <property type="match status" value="1"/>
</dbReference>
<keyword evidence="4" id="KW-1185">Reference proteome</keyword>
<dbReference type="OrthoDB" id="9977989at2"/>
<name>A0A348G5G8_9HYPH</name>
<feature type="chain" id="PRO_5016683086" description="Lipoprotein" evidence="2">
    <location>
        <begin position="22"/>
        <end position="52"/>
    </location>
</feature>